<reference evidence="2 3" key="1">
    <citation type="submission" date="2019-04" db="EMBL/GenBank/DDBJ databases">
        <title>Draft genome of the big-headed turtle Platysternon megacephalum.</title>
        <authorList>
            <person name="Gong S."/>
        </authorList>
    </citation>
    <scope>NUCLEOTIDE SEQUENCE [LARGE SCALE GENOMIC DNA]</scope>
    <source>
        <strain evidence="2">DO16091913</strain>
        <tissue evidence="2">Muscle</tissue>
    </source>
</reference>
<proteinExistence type="predicted"/>
<keyword evidence="3" id="KW-1185">Reference proteome</keyword>
<organism evidence="2 3">
    <name type="scientific">Platysternon megacephalum</name>
    <name type="common">big-headed turtle</name>
    <dbReference type="NCBI Taxonomy" id="55544"/>
    <lineage>
        <taxon>Eukaryota</taxon>
        <taxon>Metazoa</taxon>
        <taxon>Chordata</taxon>
        <taxon>Craniata</taxon>
        <taxon>Vertebrata</taxon>
        <taxon>Euteleostomi</taxon>
        <taxon>Archelosauria</taxon>
        <taxon>Testudinata</taxon>
        <taxon>Testudines</taxon>
        <taxon>Cryptodira</taxon>
        <taxon>Durocryptodira</taxon>
        <taxon>Testudinoidea</taxon>
        <taxon>Platysternidae</taxon>
        <taxon>Platysternon</taxon>
    </lineage>
</organism>
<evidence type="ECO:0000313" key="3">
    <source>
        <dbReference type="Proteomes" id="UP000297703"/>
    </source>
</evidence>
<dbReference type="EMBL" id="QXTE01000090">
    <property type="protein sequence ID" value="TFK06982.1"/>
    <property type="molecule type" value="Genomic_DNA"/>
</dbReference>
<comment type="caution">
    <text evidence="2">The sequence shown here is derived from an EMBL/GenBank/DDBJ whole genome shotgun (WGS) entry which is preliminary data.</text>
</comment>
<evidence type="ECO:0000256" key="1">
    <source>
        <dbReference type="SAM" id="MobiDB-lite"/>
    </source>
</evidence>
<feature type="region of interest" description="Disordered" evidence="1">
    <location>
        <begin position="1"/>
        <end position="51"/>
    </location>
</feature>
<protein>
    <submittedName>
        <fullName evidence="2">Testis-expressed sequence 26 protein</fullName>
    </submittedName>
</protein>
<reference evidence="2 3" key="2">
    <citation type="submission" date="2019-04" db="EMBL/GenBank/DDBJ databases">
        <title>The genome sequence of big-headed turtle.</title>
        <authorList>
            <person name="Gong S."/>
        </authorList>
    </citation>
    <scope>NUCLEOTIDE SEQUENCE [LARGE SCALE GENOMIC DNA]</scope>
    <source>
        <strain evidence="2">DO16091913</strain>
        <tissue evidence="2">Muscle</tissue>
    </source>
</reference>
<evidence type="ECO:0000313" key="2">
    <source>
        <dbReference type="EMBL" id="TFK06982.1"/>
    </source>
</evidence>
<accession>A0A4D9EI37</accession>
<dbReference type="AlphaFoldDB" id="A0A4D9EI37"/>
<sequence>MRNSVIQRQLGGGLTPEAWLPAQDKTDPAVSNSPLPRDQQGKAEPSARRAPPCTLEAVVARGVVATQERWTGSVSPRRALSCSRSPWQWVGECPAGVHAPRAQPPCRLRGLSAAQGPARGCCCLGPKANCQVPQRWVACSPVMARSPPEPIPAISP</sequence>
<name>A0A4D9EI37_9SAUR</name>
<gene>
    <name evidence="2" type="ORF">DR999_PMT10145</name>
</gene>
<dbReference type="Proteomes" id="UP000297703">
    <property type="component" value="Unassembled WGS sequence"/>
</dbReference>